<dbReference type="GO" id="GO:0035556">
    <property type="term" value="P:intracellular signal transduction"/>
    <property type="evidence" value="ECO:0007669"/>
    <property type="project" value="InterPro"/>
</dbReference>
<dbReference type="InterPro" id="IPR001054">
    <property type="entry name" value="A/G_cyclase"/>
</dbReference>
<dbReference type="SMART" id="SM00044">
    <property type="entry name" value="CYCc"/>
    <property type="match status" value="1"/>
</dbReference>
<dbReference type="InterPro" id="IPR011990">
    <property type="entry name" value="TPR-like_helical_dom_sf"/>
</dbReference>
<dbReference type="Gene3D" id="3.30.70.1230">
    <property type="entry name" value="Nucleotide cyclase"/>
    <property type="match status" value="1"/>
</dbReference>
<dbReference type="Pfam" id="PF00211">
    <property type="entry name" value="Guanylate_cyc"/>
    <property type="match status" value="1"/>
</dbReference>
<dbReference type="InterPro" id="IPR005158">
    <property type="entry name" value="BTAD"/>
</dbReference>
<accession>A0A1C3XEE2</accession>
<dbReference type="GO" id="GO:0004016">
    <property type="term" value="F:adenylate cyclase activity"/>
    <property type="evidence" value="ECO:0007669"/>
    <property type="project" value="UniProtKB-ARBA"/>
</dbReference>
<feature type="region of interest" description="Disordered" evidence="3">
    <location>
        <begin position="249"/>
        <end position="309"/>
    </location>
</feature>
<reference evidence="6" key="1">
    <citation type="submission" date="2016-08" db="EMBL/GenBank/DDBJ databases">
        <authorList>
            <person name="Varghese N."/>
            <person name="Submissions Spin"/>
        </authorList>
    </citation>
    <scope>NUCLEOTIDE SEQUENCE [LARGE SCALE GENOMIC DNA]</scope>
    <source>
        <strain evidence="6">ERR11</strain>
    </source>
</reference>
<dbReference type="PANTHER" id="PTHR16305:SF28">
    <property type="entry name" value="GUANYLATE CYCLASE DOMAIN-CONTAINING PROTEIN"/>
    <property type="match status" value="1"/>
</dbReference>
<dbReference type="Pfam" id="PF03704">
    <property type="entry name" value="BTAD"/>
    <property type="match status" value="1"/>
</dbReference>
<sequence length="1353" mass="146528">MQIPRAPMDSAPKPKFGLSLLGGFELTGPDGLVDLPSKKLAGLVAYLACTAPQPQPRERLAALLWGSHFDAQAKQNLRQALFRLRKVLGEDALESDGEFVSLNSAAVACDVSRFEDLIREGSRDALNAATDLYRGRLIDDVSVSEEGWNEWLTGERERLLDLALGALVGLGERELAAGRPEHALKAGQRAIALNNMREDAHRLIVQALAATGRKAEALKHYQVLVAMLKHELDTGPDAATMSLIAELRTTEPPGRPSSVKVARPAPPQPDQPSVVALPVGYTGRDHKEENAESPAVVGDPASSAVAARSGSPERRQLTIVVCNIVGSVPLSARLDPEEMHELIAAFHKAIADAASRFDGFVAQYLGDGAHLYFGYPAAREHDAEQAVRAGAAILDAVAMLKAASGVTVQASVGIATGLVVVGERPALGDTRQLVAIGEAPNVAVQLQALASPGEVVIAAGTRRLVGRMFDCYALDAIEMKGLPLPVEAWQVRGETAGVSRFEARRTGALSPLVGRQEEIELLLRRWDQAKLGEGRVVLLSGEPGIGKSRIAQSLQAPREGGPRACLRYFCSPHHTQSPLYPFIAQLEQAAGFEPSSAPGAKLDKLEALLKPTAKDLPRDVALIAELLAVSADGRYPAVTVSPQQKREMTLTALLDQLDVVTTRSPALIVIEDVHWIDPTSLDLLDRLVARAANLAVLLVVTFRPEFQPTWVGQPHVTMRPLSRLLRRDSASIVRSITGDKELPGAIVEQVVSHTDGVPLFIEELTSTLLESGVLRETTDGYLLDGPLPPLAIPTSLQASLVARLDRLASVKDVAQIGAAIGREFSRELIGAVAPLPPGDLDAALERLTASGLISRRGTPAEATYSFKHALVQDAAYATMLRSRRRQLHADIAHVLVARFAATVERLPELVAHHFTEAGFASEAIGYWRKAGQLASARSAGREAVAFFDQALHLLKTQPETQSMLEQGCDLRLELRPVLLELGRGSRMLECLREAEALAEQLNDDRRRGRVYGFMTVAHSLRGELNEALAAGSRALEAAGRLDDLRLRIVATSLLVQVHHARGEYDRVIELATGNLAALPADWLHETFGLGGPPSVWDRGCLIQSLAELGRFAEATKYEAEMIRLAEPTQHAFTISMALFSASSLHLARGDWVEARSRIERWVVVARTVNSLLHLPWGIASSAWPLAQLGDASEALDRISEGEPLLERQATIGLLASIPWFFASLGRACLLLGRLDQARRLGDRALEFCASQPGFEAHALHLLGDVAAAPDQFDAERGETHYRRALALAERLGMLPLIAHCHFGLGKLYLRADTPDQIRDHLTIAATMYRELDMPFWLEQAEMSKPVIIAEPSR</sequence>
<evidence type="ECO:0000313" key="5">
    <source>
        <dbReference type="EMBL" id="SCB50657.1"/>
    </source>
</evidence>
<dbReference type="InterPro" id="IPR036388">
    <property type="entry name" value="WH-like_DNA-bd_sf"/>
</dbReference>
<dbReference type="PROSITE" id="PS50125">
    <property type="entry name" value="GUANYLATE_CYCLASE_2"/>
    <property type="match status" value="1"/>
</dbReference>
<evidence type="ECO:0000256" key="2">
    <source>
        <dbReference type="ARBA" id="ARBA00022840"/>
    </source>
</evidence>
<evidence type="ECO:0000256" key="3">
    <source>
        <dbReference type="SAM" id="MobiDB-lite"/>
    </source>
</evidence>
<gene>
    <name evidence="5" type="ORF">GA0061098_1014198</name>
</gene>
<feature type="domain" description="Guanylate cyclase" evidence="4">
    <location>
        <begin position="318"/>
        <end position="447"/>
    </location>
</feature>
<dbReference type="SUPFAM" id="SSF52540">
    <property type="entry name" value="P-loop containing nucleoside triphosphate hydrolases"/>
    <property type="match status" value="1"/>
</dbReference>
<dbReference type="SUPFAM" id="SSF48452">
    <property type="entry name" value="TPR-like"/>
    <property type="match status" value="3"/>
</dbReference>
<dbReference type="PANTHER" id="PTHR16305">
    <property type="entry name" value="TESTICULAR SOLUBLE ADENYLYL CYCLASE"/>
    <property type="match status" value="1"/>
</dbReference>
<dbReference type="GO" id="GO:0005737">
    <property type="term" value="C:cytoplasm"/>
    <property type="evidence" value="ECO:0007669"/>
    <property type="project" value="TreeGrafter"/>
</dbReference>
<dbReference type="SUPFAM" id="SSF46894">
    <property type="entry name" value="C-terminal effector domain of the bipartite response regulators"/>
    <property type="match status" value="1"/>
</dbReference>
<dbReference type="Proteomes" id="UP000199184">
    <property type="component" value="Unassembled WGS sequence"/>
</dbReference>
<dbReference type="Pfam" id="PF13191">
    <property type="entry name" value="AAA_16"/>
    <property type="match status" value="1"/>
</dbReference>
<evidence type="ECO:0000259" key="4">
    <source>
        <dbReference type="PROSITE" id="PS50125"/>
    </source>
</evidence>
<dbReference type="InterPro" id="IPR016032">
    <property type="entry name" value="Sig_transdc_resp-reg_C-effctor"/>
</dbReference>
<name>A0A1C3XEE2_9BRAD</name>
<keyword evidence="2" id="KW-0067">ATP-binding</keyword>
<dbReference type="EMBL" id="FMAI01000014">
    <property type="protein sequence ID" value="SCB50657.1"/>
    <property type="molecule type" value="Genomic_DNA"/>
</dbReference>
<dbReference type="InterPro" id="IPR019734">
    <property type="entry name" value="TPR_rpt"/>
</dbReference>
<dbReference type="GO" id="GO:0009190">
    <property type="term" value="P:cyclic nucleotide biosynthetic process"/>
    <property type="evidence" value="ECO:0007669"/>
    <property type="project" value="InterPro"/>
</dbReference>
<organism evidence="5 6">
    <name type="scientific">Bradyrhizobium shewense</name>
    <dbReference type="NCBI Taxonomy" id="1761772"/>
    <lineage>
        <taxon>Bacteria</taxon>
        <taxon>Pseudomonadati</taxon>
        <taxon>Pseudomonadota</taxon>
        <taxon>Alphaproteobacteria</taxon>
        <taxon>Hyphomicrobiales</taxon>
        <taxon>Nitrobacteraceae</taxon>
        <taxon>Bradyrhizobium</taxon>
    </lineage>
</organism>
<dbReference type="GO" id="GO:0006355">
    <property type="term" value="P:regulation of DNA-templated transcription"/>
    <property type="evidence" value="ECO:0007669"/>
    <property type="project" value="InterPro"/>
</dbReference>
<evidence type="ECO:0000313" key="6">
    <source>
        <dbReference type="Proteomes" id="UP000199184"/>
    </source>
</evidence>
<dbReference type="Gene3D" id="1.25.40.10">
    <property type="entry name" value="Tetratricopeptide repeat domain"/>
    <property type="match status" value="3"/>
</dbReference>
<dbReference type="SMART" id="SM00028">
    <property type="entry name" value="TPR"/>
    <property type="match status" value="4"/>
</dbReference>
<dbReference type="Gene3D" id="1.10.10.10">
    <property type="entry name" value="Winged helix-like DNA-binding domain superfamily/Winged helix DNA-binding domain"/>
    <property type="match status" value="1"/>
</dbReference>
<evidence type="ECO:0000256" key="1">
    <source>
        <dbReference type="ARBA" id="ARBA00022741"/>
    </source>
</evidence>
<dbReference type="InterPro" id="IPR041664">
    <property type="entry name" value="AAA_16"/>
</dbReference>
<dbReference type="SMART" id="SM01043">
    <property type="entry name" value="BTAD"/>
    <property type="match status" value="1"/>
</dbReference>
<dbReference type="InterPro" id="IPR029787">
    <property type="entry name" value="Nucleotide_cyclase"/>
</dbReference>
<proteinExistence type="predicted"/>
<dbReference type="GO" id="GO:0003677">
    <property type="term" value="F:DNA binding"/>
    <property type="evidence" value="ECO:0007669"/>
    <property type="project" value="InterPro"/>
</dbReference>
<dbReference type="InterPro" id="IPR027417">
    <property type="entry name" value="P-loop_NTPase"/>
</dbReference>
<protein>
    <submittedName>
        <fullName evidence="5">Adenylate and Guanylate cyclase catalytic domain-containing protein</fullName>
    </submittedName>
</protein>
<dbReference type="GO" id="GO:0005524">
    <property type="term" value="F:ATP binding"/>
    <property type="evidence" value="ECO:0007669"/>
    <property type="project" value="UniProtKB-KW"/>
</dbReference>
<dbReference type="CDD" id="cd07302">
    <property type="entry name" value="CHD"/>
    <property type="match status" value="1"/>
</dbReference>
<dbReference type="SUPFAM" id="SSF55073">
    <property type="entry name" value="Nucleotide cyclase"/>
    <property type="match status" value="1"/>
</dbReference>
<dbReference type="Gene3D" id="3.40.50.300">
    <property type="entry name" value="P-loop containing nucleotide triphosphate hydrolases"/>
    <property type="match status" value="1"/>
</dbReference>
<keyword evidence="1" id="KW-0547">Nucleotide-binding</keyword>
<keyword evidence="6" id="KW-1185">Reference proteome</keyword>